<dbReference type="RefSeq" id="WP_093252746.1">
    <property type="nucleotide sequence ID" value="NZ_FNGP01000005.1"/>
</dbReference>
<evidence type="ECO:0000256" key="3">
    <source>
        <dbReference type="ARBA" id="ARBA00023295"/>
    </source>
</evidence>
<dbReference type="Pfam" id="PF00703">
    <property type="entry name" value="Glyco_hydro_2"/>
    <property type="match status" value="1"/>
</dbReference>
<dbReference type="SUPFAM" id="SSF51445">
    <property type="entry name" value="(Trans)glycosidases"/>
    <property type="match status" value="1"/>
</dbReference>
<evidence type="ECO:0000256" key="2">
    <source>
        <dbReference type="ARBA" id="ARBA00022801"/>
    </source>
</evidence>
<dbReference type="Gene3D" id="3.20.20.80">
    <property type="entry name" value="Glycosidases"/>
    <property type="match status" value="1"/>
</dbReference>
<reference evidence="7 8" key="1">
    <citation type="submission" date="2016-10" db="EMBL/GenBank/DDBJ databases">
        <authorList>
            <person name="de Groot N.N."/>
        </authorList>
    </citation>
    <scope>NUCLEOTIDE SEQUENCE [LARGE SCALE GENOMIC DNA]</scope>
    <source>
        <strain evidence="7 8">CGMCC 1.9159</strain>
    </source>
</reference>
<dbReference type="STRING" id="686624.SAMN04488242_2480"/>
<name>A0A1G9M9R3_9ACTN</name>
<evidence type="ECO:0000259" key="5">
    <source>
        <dbReference type="Pfam" id="PF02836"/>
    </source>
</evidence>
<accession>A0A1G9M9R3</accession>
<proteinExistence type="inferred from homology"/>
<dbReference type="Gene3D" id="2.60.120.260">
    <property type="entry name" value="Galactose-binding domain-like"/>
    <property type="match status" value="1"/>
</dbReference>
<dbReference type="AlphaFoldDB" id="A0A1G9M9R3"/>
<dbReference type="InterPro" id="IPR036156">
    <property type="entry name" value="Beta-gal/glucu_dom_sf"/>
</dbReference>
<dbReference type="PANTHER" id="PTHR42732:SF2">
    <property type="entry name" value="BETA-MANNOSIDASE"/>
    <property type="match status" value="1"/>
</dbReference>
<dbReference type="GO" id="GO:0004553">
    <property type="term" value="F:hydrolase activity, hydrolyzing O-glycosyl compounds"/>
    <property type="evidence" value="ECO:0007669"/>
    <property type="project" value="InterPro"/>
</dbReference>
<dbReference type="OrthoDB" id="9762066at2"/>
<dbReference type="Pfam" id="PF02837">
    <property type="entry name" value="Glyco_hydro_2_N"/>
    <property type="match status" value="1"/>
</dbReference>
<protein>
    <submittedName>
        <fullName evidence="7">Beta-galactosidase/beta-glucuronidase</fullName>
    </submittedName>
</protein>
<evidence type="ECO:0000259" key="6">
    <source>
        <dbReference type="Pfam" id="PF02837"/>
    </source>
</evidence>
<dbReference type="InterPro" id="IPR006104">
    <property type="entry name" value="Glyco_hydro_2_N"/>
</dbReference>
<evidence type="ECO:0000313" key="7">
    <source>
        <dbReference type="EMBL" id="SDL70711.1"/>
    </source>
</evidence>
<dbReference type="Pfam" id="PF02836">
    <property type="entry name" value="Glyco_hydro_2_C"/>
    <property type="match status" value="1"/>
</dbReference>
<dbReference type="Pfam" id="PF10974">
    <property type="entry name" value="DUF2804"/>
    <property type="match status" value="1"/>
</dbReference>
<dbReference type="InterPro" id="IPR013783">
    <property type="entry name" value="Ig-like_fold"/>
</dbReference>
<dbReference type="Gene3D" id="2.60.40.10">
    <property type="entry name" value="Immunoglobulins"/>
    <property type="match status" value="1"/>
</dbReference>
<keyword evidence="2" id="KW-0378">Hydrolase</keyword>
<evidence type="ECO:0000256" key="1">
    <source>
        <dbReference type="ARBA" id="ARBA00007401"/>
    </source>
</evidence>
<organism evidence="7 8">
    <name type="scientific">Tessaracoccus oleiagri</name>
    <dbReference type="NCBI Taxonomy" id="686624"/>
    <lineage>
        <taxon>Bacteria</taxon>
        <taxon>Bacillati</taxon>
        <taxon>Actinomycetota</taxon>
        <taxon>Actinomycetes</taxon>
        <taxon>Propionibacteriales</taxon>
        <taxon>Propionibacteriaceae</taxon>
        <taxon>Tessaracoccus</taxon>
    </lineage>
</organism>
<dbReference type="InterPro" id="IPR008979">
    <property type="entry name" value="Galactose-bd-like_sf"/>
</dbReference>
<dbReference type="InterPro" id="IPR017853">
    <property type="entry name" value="GH"/>
</dbReference>
<feature type="domain" description="Glycosyl hydrolases family 2 sugar binding" evidence="6">
    <location>
        <begin position="90"/>
        <end position="191"/>
    </location>
</feature>
<dbReference type="InterPro" id="IPR006102">
    <property type="entry name" value="Ig-like_GH2"/>
</dbReference>
<dbReference type="GO" id="GO:0005975">
    <property type="term" value="P:carbohydrate metabolic process"/>
    <property type="evidence" value="ECO:0007669"/>
    <property type="project" value="InterPro"/>
</dbReference>
<dbReference type="SUPFAM" id="SSF49303">
    <property type="entry name" value="beta-Galactosidase/glucuronidase domain"/>
    <property type="match status" value="1"/>
</dbReference>
<feature type="domain" description="Glycoside hydrolase family 2 immunoglobulin-like beta-sandwich" evidence="4">
    <location>
        <begin position="243"/>
        <end position="283"/>
    </location>
</feature>
<dbReference type="PANTHER" id="PTHR42732">
    <property type="entry name" value="BETA-GALACTOSIDASE"/>
    <property type="match status" value="1"/>
</dbReference>
<dbReference type="InterPro" id="IPR051913">
    <property type="entry name" value="GH2_Domain-Containing"/>
</dbReference>
<dbReference type="SUPFAM" id="SSF49785">
    <property type="entry name" value="Galactose-binding domain-like"/>
    <property type="match status" value="1"/>
</dbReference>
<evidence type="ECO:0000259" key="4">
    <source>
        <dbReference type="Pfam" id="PF00703"/>
    </source>
</evidence>
<keyword evidence="3" id="KW-0326">Glycosidase</keyword>
<gene>
    <name evidence="7" type="ORF">SAMN04488242_2480</name>
</gene>
<dbReference type="Proteomes" id="UP000199475">
    <property type="component" value="Unassembled WGS sequence"/>
</dbReference>
<dbReference type="InterPro" id="IPR006103">
    <property type="entry name" value="Glyco_hydro_2_cat"/>
</dbReference>
<evidence type="ECO:0000313" key="8">
    <source>
        <dbReference type="Proteomes" id="UP000199475"/>
    </source>
</evidence>
<feature type="domain" description="Glycoside hydrolase family 2 catalytic" evidence="5">
    <location>
        <begin position="324"/>
        <end position="466"/>
    </location>
</feature>
<comment type="similarity">
    <text evidence="1">Belongs to the glycosyl hydrolase 2 family.</text>
</comment>
<sequence>MLGGEIVPVRPTPMLTPWGELLDEEHPLPEYPRPRLARDAWLNLNGRWDFEITPADRPERPAFAGSILVPFAPEAPLSGVGRVLQPDEYAWYRRLFTLPRGLGSGRVLLHFGAVDQDCEVWVDGTPVGGHQGGHLPFTIDVTEALFRDEHELVVRVRDVTDTSHRSRGKQSLRRGGMWYTPSSGIWQTVWLESVPDQHVTALDIVPLPQEQAVEVTVGASAPGHALVRVSAAGDELAVADVPTGARTRIPLPGARLWSPENPFLHDVRVELGDDLVTSYFGMRSVGLGKDRHGRTRLLLNGEPYLHRGLLDQGYWPDGLLTAPSDEAMVNDIQLAKDLGFNMLRKHVKVEPARWYYHADRLGMLVWQDMVSGGERQSKGVTHVPVAVPLRIDDARHAVFGRADEEGRAAFLRELDGTVEHLRNHPSIVTWVPFNEGWGQFDANAVADRVKGLDPTRLVDHASGWHDQGGGDVTSLHSYHRRFRPDDKVFAGERAAALTEYGGYSHRVPNHTWGDREYGYKKFVNRGHFELAWHKLQRTEVEPAIERGLSAFVYTQLSDVEDETNGLVTYDRRVVKADPEQFRATNAALEAAFRRSLGAGPQTVHVVEREITAVTPLTRPDGRLNPEAVGWMRKPLIVTDGIGEGLRGLGRNKRWEYWGVTTPNHVVALTIADLDYLGILSLWLLDRATGEEITSEATLPFAGGIELPPTLGDGRAFGRSKKLQLRVDEVPSGSRLRASSDRVVFDIVAHRPEGSEALGVVVPWSESLFQYTVKDVARPATGAIWIDGVAHDLPKPHSFATMDHGRGRWPYDARWNWGAGSGFDGVRRMGLQVGGRWTDGTGVVENALFVDGRLHKISQELRWEYTPGEWLRPWRVVGDGVDLEFAPFHVRDSVTNLRVLKSETHQCFGEWSGSVHVAGRAVRLEGLTGWAEDVHNRW</sequence>
<keyword evidence="8" id="KW-1185">Reference proteome</keyword>
<dbReference type="EMBL" id="FNGP01000005">
    <property type="protein sequence ID" value="SDL70711.1"/>
    <property type="molecule type" value="Genomic_DNA"/>
</dbReference>
<dbReference type="InterPro" id="IPR021243">
    <property type="entry name" value="DUF2804"/>
</dbReference>